<dbReference type="AlphaFoldDB" id="A0A0R3QM37"/>
<name>A0A0R3QM37_9BILA</name>
<protein>
    <submittedName>
        <fullName evidence="1">Reverse transcriptase domain-containing protein</fullName>
    </submittedName>
</protein>
<evidence type="ECO:0000313" key="1">
    <source>
        <dbReference type="WBParaSite" id="BTMF_0000877201-mRNA-1"/>
    </source>
</evidence>
<organism evidence="1">
    <name type="scientific">Brugia timori</name>
    <dbReference type="NCBI Taxonomy" id="42155"/>
    <lineage>
        <taxon>Eukaryota</taxon>
        <taxon>Metazoa</taxon>
        <taxon>Ecdysozoa</taxon>
        <taxon>Nematoda</taxon>
        <taxon>Chromadorea</taxon>
        <taxon>Rhabditida</taxon>
        <taxon>Spirurina</taxon>
        <taxon>Spiruromorpha</taxon>
        <taxon>Filarioidea</taxon>
        <taxon>Onchocercidae</taxon>
        <taxon>Brugia</taxon>
    </lineage>
</organism>
<sequence>LDDIWNQGRIEISVFQKKANLKRIKVFEGKKTIQEMSNKRSQGTIMKFPNDIADQTNKLDDDDALRKSQLAQTDDCLAYK</sequence>
<accession>A0A0R3QM37</accession>
<reference evidence="1" key="1">
    <citation type="submission" date="2017-02" db="UniProtKB">
        <authorList>
            <consortium name="WormBaseParasite"/>
        </authorList>
    </citation>
    <scope>IDENTIFICATION</scope>
</reference>
<proteinExistence type="predicted"/>
<dbReference type="WBParaSite" id="BTMF_0000877201-mRNA-1">
    <property type="protein sequence ID" value="BTMF_0000877201-mRNA-1"/>
    <property type="gene ID" value="BTMF_0000877201"/>
</dbReference>